<evidence type="ECO:0000313" key="2">
    <source>
        <dbReference type="Proteomes" id="UP000005262"/>
    </source>
</evidence>
<reference evidence="2" key="2">
    <citation type="submission" date="2012-08" db="EMBL/GenBank/DDBJ databases">
        <title>Finished genome of Desulfosporosinus meridiei DSM 13257.</title>
        <authorList>
            <person name="Huntemann M."/>
            <person name="Wei C.-L."/>
            <person name="Han J."/>
            <person name="Detter J.C."/>
            <person name="Han C."/>
            <person name="Davenport K."/>
            <person name="Daligault H."/>
            <person name="Erkkila T."/>
            <person name="Gu W."/>
            <person name="Munk A.C.C."/>
            <person name="Teshima H."/>
            <person name="Xu Y."/>
            <person name="Chain P."/>
            <person name="Tapia R."/>
            <person name="Chen A."/>
            <person name="Krypides N."/>
            <person name="Mavromatis K."/>
            <person name="Markowitz V."/>
            <person name="Szeto E."/>
            <person name="Ivanova N."/>
            <person name="Mikhailova N."/>
            <person name="Ovchinnikova G."/>
            <person name="Pagani I."/>
            <person name="Pati A."/>
            <person name="Goodwin L."/>
            <person name="Peters L."/>
            <person name="Pitluck S."/>
            <person name="Woyke T."/>
            <person name="Pester M."/>
            <person name="Spring S."/>
            <person name="Ollivier B."/>
            <person name="Rattei T."/>
            <person name="Klenk H.-P."/>
            <person name="Wagner M."/>
            <person name="Loy A."/>
        </authorList>
    </citation>
    <scope>NUCLEOTIDE SEQUENCE [LARGE SCALE GENOMIC DNA]</scope>
    <source>
        <strain evidence="2">ATCC BAA-275 / DSM 13257 / NCIMB 13706 / S10</strain>
    </source>
</reference>
<accession>J7IZ49</accession>
<sequence>MDKKTNHEEMDKMPIPQKKEETTFTDFINKNKELLYKIAKSNTVINESGLTVIPKDDPWRDEEEWDKMYEDLKKK</sequence>
<proteinExistence type="predicted"/>
<dbReference type="AlphaFoldDB" id="J7IZ49"/>
<dbReference type="EMBL" id="CP003629">
    <property type="protein sequence ID" value="AFQ44323.1"/>
    <property type="molecule type" value="Genomic_DNA"/>
</dbReference>
<protein>
    <submittedName>
        <fullName evidence="1">Uncharacterized protein</fullName>
    </submittedName>
</protein>
<keyword evidence="2" id="KW-1185">Reference proteome</keyword>
<gene>
    <name evidence="1" type="ordered locus">Desmer_2400</name>
</gene>
<reference evidence="1 2" key="1">
    <citation type="journal article" date="2012" name="J. Bacteriol.">
        <title>Complete genome sequences of Desulfosporosinus orientis DSM765T, Desulfosporosinus youngiae DSM17734T, Desulfosporosinus meridiei DSM13257T, and Desulfosporosinus acidiphilus DSM22704T.</title>
        <authorList>
            <person name="Pester M."/>
            <person name="Brambilla E."/>
            <person name="Alazard D."/>
            <person name="Rattei T."/>
            <person name="Weinmaier T."/>
            <person name="Han J."/>
            <person name="Lucas S."/>
            <person name="Lapidus A."/>
            <person name="Cheng J.F."/>
            <person name="Goodwin L."/>
            <person name="Pitluck S."/>
            <person name="Peters L."/>
            <person name="Ovchinnikova G."/>
            <person name="Teshima H."/>
            <person name="Detter J.C."/>
            <person name="Han C.S."/>
            <person name="Tapia R."/>
            <person name="Land M.L."/>
            <person name="Hauser L."/>
            <person name="Kyrpides N.C."/>
            <person name="Ivanova N.N."/>
            <person name="Pagani I."/>
            <person name="Huntmann M."/>
            <person name="Wei C.L."/>
            <person name="Davenport K.W."/>
            <person name="Daligault H."/>
            <person name="Chain P.S."/>
            <person name="Chen A."/>
            <person name="Mavromatis K."/>
            <person name="Markowitz V."/>
            <person name="Szeto E."/>
            <person name="Mikhailova N."/>
            <person name="Pati A."/>
            <person name="Wagner M."/>
            <person name="Woyke T."/>
            <person name="Ollivier B."/>
            <person name="Klenk H.P."/>
            <person name="Spring S."/>
            <person name="Loy A."/>
        </authorList>
    </citation>
    <scope>NUCLEOTIDE SEQUENCE [LARGE SCALE GENOMIC DNA]</scope>
    <source>
        <strain evidence="2">ATCC BAA-275 / DSM 13257 / NCIMB 13706 / S10</strain>
    </source>
</reference>
<dbReference type="KEGG" id="dmi:Desmer_2400"/>
<dbReference type="eggNOG" id="ENOG50346AC">
    <property type="taxonomic scope" value="Bacteria"/>
</dbReference>
<dbReference type="OrthoDB" id="1809147at2"/>
<dbReference type="HOGENOM" id="CLU_2665138_0_0_9"/>
<name>J7IZ49_DESMD</name>
<organism evidence="1 2">
    <name type="scientific">Desulfosporosinus meridiei (strain ATCC BAA-275 / DSM 13257 / KCTC 12902 / NCIMB 13706 / S10)</name>
    <dbReference type="NCBI Taxonomy" id="768704"/>
    <lineage>
        <taxon>Bacteria</taxon>
        <taxon>Bacillati</taxon>
        <taxon>Bacillota</taxon>
        <taxon>Clostridia</taxon>
        <taxon>Eubacteriales</taxon>
        <taxon>Desulfitobacteriaceae</taxon>
        <taxon>Desulfosporosinus</taxon>
    </lineage>
</organism>
<evidence type="ECO:0000313" key="1">
    <source>
        <dbReference type="EMBL" id="AFQ44323.1"/>
    </source>
</evidence>
<dbReference type="RefSeq" id="WP_014903237.1">
    <property type="nucleotide sequence ID" value="NC_018515.1"/>
</dbReference>
<dbReference type="Proteomes" id="UP000005262">
    <property type="component" value="Chromosome"/>
</dbReference>